<dbReference type="EC" id="2.7.7.7" evidence="1"/>
<dbReference type="SUPFAM" id="SSF52540">
    <property type="entry name" value="P-loop containing nucleoside triphosphate hydrolases"/>
    <property type="match status" value="1"/>
</dbReference>
<evidence type="ECO:0000256" key="2">
    <source>
        <dbReference type="ARBA" id="ARBA00017703"/>
    </source>
</evidence>
<accession>A0A2M8VRD1</accession>
<keyword evidence="4" id="KW-0548">Nucleotidyltransferase</keyword>
<evidence type="ECO:0000256" key="4">
    <source>
        <dbReference type="ARBA" id="ARBA00022695"/>
    </source>
</evidence>
<organism evidence="11 12">
    <name type="scientific">Polynucleobacter brandtiae</name>
    <dbReference type="NCBI Taxonomy" id="1938816"/>
    <lineage>
        <taxon>Bacteria</taxon>
        <taxon>Pseudomonadati</taxon>
        <taxon>Pseudomonadota</taxon>
        <taxon>Betaproteobacteria</taxon>
        <taxon>Burkholderiales</taxon>
        <taxon>Burkholderiaceae</taxon>
        <taxon>Polynucleobacter</taxon>
    </lineage>
</organism>
<dbReference type="Gene3D" id="3.40.50.300">
    <property type="entry name" value="P-loop containing nucleotide triphosphate hydrolases"/>
    <property type="match status" value="1"/>
</dbReference>
<dbReference type="GO" id="GO:0003677">
    <property type="term" value="F:DNA binding"/>
    <property type="evidence" value="ECO:0007669"/>
    <property type="project" value="InterPro"/>
</dbReference>
<dbReference type="NCBIfam" id="TIGR01128">
    <property type="entry name" value="holA"/>
    <property type="match status" value="1"/>
</dbReference>
<dbReference type="Gene3D" id="1.10.8.60">
    <property type="match status" value="1"/>
</dbReference>
<evidence type="ECO:0000256" key="7">
    <source>
        <dbReference type="ARBA" id="ARBA00034754"/>
    </source>
</evidence>
<dbReference type="InterPro" id="IPR032780">
    <property type="entry name" value="DNA_pol3_delt_C"/>
</dbReference>
<dbReference type="Gene3D" id="1.20.272.10">
    <property type="match status" value="1"/>
</dbReference>
<evidence type="ECO:0000256" key="8">
    <source>
        <dbReference type="ARBA" id="ARBA00049244"/>
    </source>
</evidence>
<dbReference type="GO" id="GO:0006261">
    <property type="term" value="P:DNA-templated DNA replication"/>
    <property type="evidence" value="ECO:0007669"/>
    <property type="project" value="TreeGrafter"/>
</dbReference>
<keyword evidence="3" id="KW-0808">Transferase</keyword>
<dbReference type="AlphaFoldDB" id="A0A2M8VRD1"/>
<comment type="caution">
    <text evidence="11">The sequence shown here is derived from an EMBL/GenBank/DDBJ whole genome shotgun (WGS) entry which is preliminary data.</text>
</comment>
<dbReference type="OrthoDB" id="9770982at2"/>
<dbReference type="Proteomes" id="UP000229366">
    <property type="component" value="Unassembled WGS sequence"/>
</dbReference>
<feature type="domain" description="DNA polymerase III delta N-terminal" evidence="9">
    <location>
        <begin position="28"/>
        <end position="147"/>
    </location>
</feature>
<feature type="domain" description="DNA polymerase III subunit delta C-terminal" evidence="10">
    <location>
        <begin position="235"/>
        <end position="338"/>
    </location>
</feature>
<evidence type="ECO:0000313" key="11">
    <source>
        <dbReference type="EMBL" id="PJI79997.1"/>
    </source>
</evidence>
<dbReference type="RefSeq" id="WP_100379331.1">
    <property type="nucleotide sequence ID" value="NZ_CBCSBW010000002.1"/>
</dbReference>
<keyword evidence="6" id="KW-0239">DNA-directed DNA polymerase</keyword>
<dbReference type="CDD" id="cd18138">
    <property type="entry name" value="HLD_clamp_pol_III_delta"/>
    <property type="match status" value="1"/>
</dbReference>
<evidence type="ECO:0000256" key="1">
    <source>
        <dbReference type="ARBA" id="ARBA00012417"/>
    </source>
</evidence>
<evidence type="ECO:0000256" key="3">
    <source>
        <dbReference type="ARBA" id="ARBA00022679"/>
    </source>
</evidence>
<dbReference type="SUPFAM" id="SSF48019">
    <property type="entry name" value="post-AAA+ oligomerization domain-like"/>
    <property type="match status" value="1"/>
</dbReference>
<dbReference type="Pfam" id="PF06144">
    <property type="entry name" value="DNA_pol3_delta"/>
    <property type="match status" value="1"/>
</dbReference>
<name>A0A2M8VRD1_9BURK</name>
<protein>
    <recommendedName>
        <fullName evidence="2">DNA polymerase III subunit delta</fullName>
        <ecNumber evidence="1">2.7.7.7</ecNumber>
    </recommendedName>
</protein>
<comment type="catalytic activity">
    <reaction evidence="8">
        <text>DNA(n) + a 2'-deoxyribonucleoside 5'-triphosphate = DNA(n+1) + diphosphate</text>
        <dbReference type="Rhea" id="RHEA:22508"/>
        <dbReference type="Rhea" id="RHEA-COMP:17339"/>
        <dbReference type="Rhea" id="RHEA-COMP:17340"/>
        <dbReference type="ChEBI" id="CHEBI:33019"/>
        <dbReference type="ChEBI" id="CHEBI:61560"/>
        <dbReference type="ChEBI" id="CHEBI:173112"/>
        <dbReference type="EC" id="2.7.7.7"/>
    </reaction>
</comment>
<evidence type="ECO:0000256" key="5">
    <source>
        <dbReference type="ARBA" id="ARBA00022705"/>
    </source>
</evidence>
<proteinExistence type="inferred from homology"/>
<dbReference type="PANTHER" id="PTHR34388:SF1">
    <property type="entry name" value="DNA POLYMERASE III SUBUNIT DELTA"/>
    <property type="match status" value="1"/>
</dbReference>
<dbReference type="InterPro" id="IPR027417">
    <property type="entry name" value="P-loop_NTPase"/>
</dbReference>
<evidence type="ECO:0000259" key="9">
    <source>
        <dbReference type="Pfam" id="PF06144"/>
    </source>
</evidence>
<dbReference type="InterPro" id="IPR010372">
    <property type="entry name" value="DNA_pol3_delta_N"/>
</dbReference>
<keyword evidence="5" id="KW-0235">DNA replication</keyword>
<keyword evidence="12" id="KW-1185">Reference proteome</keyword>
<dbReference type="PANTHER" id="PTHR34388">
    <property type="entry name" value="DNA POLYMERASE III SUBUNIT DELTA"/>
    <property type="match status" value="1"/>
</dbReference>
<dbReference type="InterPro" id="IPR005790">
    <property type="entry name" value="DNA_polIII_delta"/>
</dbReference>
<dbReference type="GO" id="GO:0009360">
    <property type="term" value="C:DNA polymerase III complex"/>
    <property type="evidence" value="ECO:0007669"/>
    <property type="project" value="InterPro"/>
</dbReference>
<dbReference type="GO" id="GO:0003887">
    <property type="term" value="F:DNA-directed DNA polymerase activity"/>
    <property type="evidence" value="ECO:0007669"/>
    <property type="project" value="UniProtKB-KW"/>
</dbReference>
<reference evidence="11 12" key="1">
    <citation type="submission" date="2017-11" db="EMBL/GenBank/DDBJ databases">
        <title>Genomic Encyclopedia of Type Strains, Phase III (KMG-III): the genomes of soil and plant-associated and newly described type strains.</title>
        <authorList>
            <person name="Whitman W."/>
        </authorList>
    </citation>
    <scope>NUCLEOTIDE SEQUENCE [LARGE SCALE GENOMIC DNA]</scope>
    <source>
        <strain evidence="11 12">UB-Domo-W1</strain>
    </source>
</reference>
<gene>
    <name evidence="11" type="ORF">B0G85_0981</name>
</gene>
<dbReference type="InterPro" id="IPR008921">
    <property type="entry name" value="DNA_pol3_clamp-load_cplx_C"/>
</dbReference>
<dbReference type="Pfam" id="PF14840">
    <property type="entry name" value="DNA_pol3_delt_C"/>
    <property type="match status" value="1"/>
</dbReference>
<evidence type="ECO:0000313" key="12">
    <source>
        <dbReference type="Proteomes" id="UP000229366"/>
    </source>
</evidence>
<sequence>MVKSDALQVHLRSLNATASTSTSIKPLYVFSGDEPLLMMEAMDQLRAAAKKLGYTEREVLLQERGFDWSALLNAGQTMSLFGDKRWVELRIPTGKPGRDGAEALKQFAAQIESQSISSEGPDTVVCIVLPKLDGKTKTSAWFSALDEAGMAIQLDSLDRAQLPQWIAGRLKSQGQEVEPGSNGQRALSFMVDQVEGNLIAAHQEIQKLGLLHPTGVLTEEQIRSAILKVARYNVFELTEAMLAGDLARLNRMLDGLKGEGEPLVLILWSVTEELRILSKLKAASDAGESVQQLMRANRIWGNKERLYPLALKRVQPLRLRRAMQLAAGLDRQAKGLYAAELPADPWDGLRLVGSLLR</sequence>
<dbReference type="EMBL" id="PGTX01000002">
    <property type="protein sequence ID" value="PJI79997.1"/>
    <property type="molecule type" value="Genomic_DNA"/>
</dbReference>
<comment type="similarity">
    <text evidence="7">Belongs to the DNA polymerase HolA subunit family.</text>
</comment>
<evidence type="ECO:0000259" key="10">
    <source>
        <dbReference type="Pfam" id="PF14840"/>
    </source>
</evidence>
<evidence type="ECO:0000256" key="6">
    <source>
        <dbReference type="ARBA" id="ARBA00022932"/>
    </source>
</evidence>